<protein>
    <recommendedName>
        <fullName evidence="1">ceramidase</fullName>
        <ecNumber evidence="1">3.5.1.23</ecNumber>
    </recommendedName>
</protein>
<sequence length="933" mass="100422">MIPGSSPAIAGNDSNARPRLPQLSAKLLPKPALARINFAALLSETLALFLPPATPSWLATSAVRLLRFASRVLLRRLHSCEETAELKGIARETGIGMDLLVAFNVALDLLMGCTSGGVHVRSASSSSSGGETAGGSSRMVHFRTLDWDMDELRQLVVELEFVRAEGGPVVARTVGYFGYVGVLTGVREGLSVSLNFRAGQELERRKLWALRWHLAMVVLGRRRGVASVLRGYLLGEGRVRMKGRGWLIRGEEGKGEVEAPPNIDDILADLARSPSTAAYLIFCTPSRAYSVEKGYRTASVQSSSEFLTTCNHDVADEPDPSRIHAAAQHVASQGMAEIIDESFERKQVVEHVWRQRLRLRRKTRRHRGDAVEAVTEEDVLHMLGHEDITYGGTHYAVVMDPGSGGFLWRRVYQTDDLRGDAEPVAAEAPQLPGDVPLEEVGRRQVINVVKTGRLPRDQVAVTIAGAVAAVANAVANAPAGTRLAIAAAYQTTAKHATDVVRKAVRGTSQGAMLLEQLERYDESLRRTGGASSPRPCCAAAVLGHETDLRARAALCALRAYTANMEHIQAARALDAVVAGPRLSSAGSHSWRRARCTCACTGEGGGKGEGEGRNPAGCEDVLRADKQLTALYAVWSLNETTAPESEAAKALAAAVAGAVGGTSAPPLERSSAGEIRGCRDTLLQVVREMDEELTRAEAATAGSDEVHGHNRLACMWLPLIHRCVGASAQASVPALRPSPRFPCLPPNPTHPTRDYTIPALLLPPSTYLMDSKTIAAHLEALHPSPPLHLASPALARLEALMPRVLRPLQPVYIPRVPRRVLGEGSIPYFLRTRERDLGMTLGQYEAARPWEGCWDAAAGAIVEVTGLLEEGGAGGPFFMGAEVSYADFVWGGFLLFCKKLGEEVWAEVLVRSGNADAHRALLKGLEKWAARDGE</sequence>
<gene>
    <name evidence="3" type="ORF">NEMBOFW57_008033</name>
</gene>
<dbReference type="InterPro" id="IPR054416">
    <property type="entry name" value="GST_UstS-like_C"/>
</dbReference>
<proteinExistence type="predicted"/>
<dbReference type="AlphaFoldDB" id="A0AAD4HTW1"/>
<dbReference type="Gene3D" id="1.20.1050.10">
    <property type="match status" value="1"/>
</dbReference>
<dbReference type="Pfam" id="PF22041">
    <property type="entry name" value="GST_C_7"/>
    <property type="match status" value="1"/>
</dbReference>
<evidence type="ECO:0000256" key="1">
    <source>
        <dbReference type="ARBA" id="ARBA00011891"/>
    </source>
</evidence>
<dbReference type="Proteomes" id="UP001197093">
    <property type="component" value="Unassembled WGS sequence"/>
</dbReference>
<accession>A0AAD4HTW1</accession>
<keyword evidence="4" id="KW-1185">Reference proteome</keyword>
<comment type="caution">
    <text evidence="3">The sequence shown here is derived from an EMBL/GenBank/DDBJ whole genome shotgun (WGS) entry which is preliminary data.</text>
</comment>
<name>A0AAD4HTW1_9PEZI</name>
<reference evidence="3" key="1">
    <citation type="submission" date="2023-02" db="EMBL/GenBank/DDBJ databases">
        <authorList>
            <person name="Palmer J.M."/>
        </authorList>
    </citation>
    <scope>NUCLEOTIDE SEQUENCE</scope>
    <source>
        <strain evidence="3">FW57</strain>
    </source>
</reference>
<evidence type="ECO:0000259" key="2">
    <source>
        <dbReference type="Pfam" id="PF22041"/>
    </source>
</evidence>
<organism evidence="3 4">
    <name type="scientific">Staphylotrichum longicolle</name>
    <dbReference type="NCBI Taxonomy" id="669026"/>
    <lineage>
        <taxon>Eukaryota</taxon>
        <taxon>Fungi</taxon>
        <taxon>Dikarya</taxon>
        <taxon>Ascomycota</taxon>
        <taxon>Pezizomycotina</taxon>
        <taxon>Sordariomycetes</taxon>
        <taxon>Sordariomycetidae</taxon>
        <taxon>Sordariales</taxon>
        <taxon>Chaetomiaceae</taxon>
        <taxon>Staphylotrichum</taxon>
    </lineage>
</organism>
<dbReference type="PANTHER" id="PTHR28583:SF1">
    <property type="entry name" value="ACID CERAMIDASE"/>
    <property type="match status" value="1"/>
</dbReference>
<evidence type="ECO:0000313" key="4">
    <source>
        <dbReference type="Proteomes" id="UP001197093"/>
    </source>
</evidence>
<evidence type="ECO:0000313" key="3">
    <source>
        <dbReference type="EMBL" id="KAG7285739.1"/>
    </source>
</evidence>
<dbReference type="SUPFAM" id="SSF47616">
    <property type="entry name" value="GST C-terminal domain-like"/>
    <property type="match status" value="1"/>
</dbReference>
<dbReference type="GO" id="GO:0017040">
    <property type="term" value="F:N-acylsphingosine amidohydrolase activity"/>
    <property type="evidence" value="ECO:0007669"/>
    <property type="project" value="UniProtKB-EC"/>
</dbReference>
<dbReference type="EMBL" id="JAHCVI010000004">
    <property type="protein sequence ID" value="KAG7285739.1"/>
    <property type="molecule type" value="Genomic_DNA"/>
</dbReference>
<dbReference type="PANTHER" id="PTHR28583">
    <property type="entry name" value="ACID AMIDASE"/>
    <property type="match status" value="1"/>
</dbReference>
<dbReference type="InterPro" id="IPR036282">
    <property type="entry name" value="Glutathione-S-Trfase_C_sf"/>
</dbReference>
<dbReference type="EC" id="3.5.1.23" evidence="1"/>
<feature type="domain" description="Glutathione S-transferase UstS-like C-terminal" evidence="2">
    <location>
        <begin position="797"/>
        <end position="926"/>
    </location>
</feature>